<feature type="domain" description="Transposase IS4-like" evidence="2">
    <location>
        <begin position="48"/>
        <end position="158"/>
    </location>
</feature>
<comment type="caution">
    <text evidence="3">The sequence shown here is derived from an EMBL/GenBank/DDBJ whole genome shotgun (WGS) entry which is preliminary data.</text>
</comment>
<dbReference type="Proteomes" id="UP000269379">
    <property type="component" value="Unassembled WGS sequence"/>
</dbReference>
<sequence length="222" mass="24762">MSTSRCSVSARPRFPSPPPGLSRKAVAPSSAYRLRMSNAPYGTGPYGRQFRRRSSRACAATEANGTPIAAILTGANRNDVTQRIPVIEAIEPINGVRGRPLSRPKRVYADRGYGRDEYRRIRHARGIPPSIARRGEPRGSGSGKIQWIVERTHAGMHRILRLRYTIRTSRRHSRGISQTRVRLDLREQLAANSAAVTEPSPRRAASYRTSRRSRGETAAKLR</sequence>
<dbReference type="KEGG" id="bmal:DM55_4850"/>
<evidence type="ECO:0000313" key="4">
    <source>
        <dbReference type="Proteomes" id="UP000269379"/>
    </source>
</evidence>
<dbReference type="AlphaFoldDB" id="A0AAX1XD63"/>
<protein>
    <recommendedName>
        <fullName evidence="2">Transposase IS4-like domain-containing protein</fullName>
    </recommendedName>
</protein>
<evidence type="ECO:0000256" key="1">
    <source>
        <dbReference type="SAM" id="MobiDB-lite"/>
    </source>
</evidence>
<gene>
    <name evidence="3" type="ORF">EGT70_07600</name>
</gene>
<feature type="compositionally biased region" description="Basic and acidic residues" evidence="1">
    <location>
        <begin position="213"/>
        <end position="222"/>
    </location>
</feature>
<name>A0AAX1XD63_BURML</name>
<dbReference type="PANTHER" id="PTHR30007:SF1">
    <property type="entry name" value="BLR1914 PROTEIN"/>
    <property type="match status" value="1"/>
</dbReference>
<dbReference type="GO" id="GO:0004803">
    <property type="term" value="F:transposase activity"/>
    <property type="evidence" value="ECO:0007669"/>
    <property type="project" value="InterPro"/>
</dbReference>
<dbReference type="GO" id="GO:0006313">
    <property type="term" value="P:DNA transposition"/>
    <property type="evidence" value="ECO:0007669"/>
    <property type="project" value="InterPro"/>
</dbReference>
<dbReference type="GO" id="GO:0003677">
    <property type="term" value="F:DNA binding"/>
    <property type="evidence" value="ECO:0007669"/>
    <property type="project" value="InterPro"/>
</dbReference>
<evidence type="ECO:0000259" key="2">
    <source>
        <dbReference type="Pfam" id="PF01609"/>
    </source>
</evidence>
<dbReference type="InterPro" id="IPR002559">
    <property type="entry name" value="Transposase_11"/>
</dbReference>
<proteinExistence type="predicted"/>
<evidence type="ECO:0000313" key="3">
    <source>
        <dbReference type="EMBL" id="RPA29404.1"/>
    </source>
</evidence>
<feature type="region of interest" description="Disordered" evidence="1">
    <location>
        <begin position="1"/>
        <end position="26"/>
    </location>
</feature>
<feature type="region of interest" description="Disordered" evidence="1">
    <location>
        <begin position="191"/>
        <end position="222"/>
    </location>
</feature>
<reference evidence="4" key="1">
    <citation type="submission" date="2018-10" db="EMBL/GenBank/DDBJ databases">
        <title>FDA dAtabase for Regulatory Grade micrObial Sequences (FDA-ARGOS): Supporting development and validation of Infectious Disease Dx tests.</title>
        <authorList>
            <person name="Minogue T."/>
            <person name="Wolcott M."/>
            <person name="Wasieloski L."/>
            <person name="Aguilar W."/>
            <person name="Moore D."/>
            <person name="Jaissle J."/>
            <person name="Tallon L."/>
            <person name="Sadzewicz L."/>
            <person name="Zhao X."/>
            <person name="Vavikolanu K."/>
            <person name="Mehta A."/>
            <person name="Aluvathingal J."/>
            <person name="Nadendla S."/>
            <person name="Yan Y."/>
            <person name="Sichtig H."/>
        </authorList>
    </citation>
    <scope>NUCLEOTIDE SEQUENCE [LARGE SCALE GENOMIC DNA]</scope>
    <source>
        <strain evidence="4">FDAARGOS_588</strain>
    </source>
</reference>
<dbReference type="KEGG" id="bmaf:DM51_3223"/>
<dbReference type="PANTHER" id="PTHR30007">
    <property type="entry name" value="PHP DOMAIN PROTEIN"/>
    <property type="match status" value="1"/>
</dbReference>
<dbReference type="Pfam" id="PF01609">
    <property type="entry name" value="DDE_Tnp_1"/>
    <property type="match status" value="1"/>
</dbReference>
<organism evidence="3 4">
    <name type="scientific">Burkholderia mallei</name>
    <name type="common">Pseudomonas mallei</name>
    <dbReference type="NCBI Taxonomy" id="13373"/>
    <lineage>
        <taxon>Bacteria</taxon>
        <taxon>Pseudomonadati</taxon>
        <taxon>Pseudomonadota</taxon>
        <taxon>Betaproteobacteria</taxon>
        <taxon>Burkholderiales</taxon>
        <taxon>Burkholderiaceae</taxon>
        <taxon>Burkholderia</taxon>
        <taxon>pseudomallei group</taxon>
    </lineage>
</organism>
<dbReference type="EMBL" id="RKJW01000001">
    <property type="protein sequence ID" value="RPA29404.1"/>
    <property type="molecule type" value="Genomic_DNA"/>
</dbReference>
<accession>A0AAX1XD63</accession>
<dbReference type="KEGG" id="bmab:BM45_3880"/>
<dbReference type="KEGG" id="bmaq:DM76_3803"/>